<keyword evidence="1" id="KW-0479">Metal-binding</keyword>
<dbReference type="SMART" id="SM01388">
    <property type="entry name" value="Mob1_phocein"/>
    <property type="match status" value="1"/>
</dbReference>
<accession>A0AAD5UK73</accession>
<protein>
    <submittedName>
        <fullName evidence="2">Mitotic exit network component</fullName>
    </submittedName>
</protein>
<feature type="binding site" evidence="1">
    <location>
        <position position="73"/>
    </location>
    <ligand>
        <name>Zn(2+)</name>
        <dbReference type="ChEBI" id="CHEBI:29105"/>
    </ligand>
</feature>
<dbReference type="EMBL" id="JADGKB010000011">
    <property type="protein sequence ID" value="KAJ3260433.1"/>
    <property type="molecule type" value="Genomic_DNA"/>
</dbReference>
<feature type="binding site" evidence="1">
    <location>
        <position position="154"/>
    </location>
    <ligand>
        <name>Zn(2+)</name>
        <dbReference type="ChEBI" id="CHEBI:29105"/>
    </ligand>
</feature>
<feature type="binding site" evidence="1">
    <location>
        <position position="159"/>
    </location>
    <ligand>
        <name>Zn(2+)</name>
        <dbReference type="ChEBI" id="CHEBI:29105"/>
    </ligand>
</feature>
<dbReference type="PANTHER" id="PTHR22599">
    <property type="entry name" value="MPS ONE BINDER KINASE ACTIVATOR-LIKE MOB"/>
    <property type="match status" value="1"/>
</dbReference>
<evidence type="ECO:0000256" key="1">
    <source>
        <dbReference type="PIRSR" id="PIRSR605301-1"/>
    </source>
</evidence>
<dbReference type="SUPFAM" id="SSF101152">
    <property type="entry name" value="Mob1/phocein"/>
    <property type="match status" value="1"/>
</dbReference>
<dbReference type="AlphaFoldDB" id="A0AAD5UK73"/>
<name>A0AAD5UK73_9FUNG</name>
<dbReference type="InterPro" id="IPR005301">
    <property type="entry name" value="MOB_kinase_act_fam"/>
</dbReference>
<organism evidence="2 3">
    <name type="scientific">Boothiomyces macroporosus</name>
    <dbReference type="NCBI Taxonomy" id="261099"/>
    <lineage>
        <taxon>Eukaryota</taxon>
        <taxon>Fungi</taxon>
        <taxon>Fungi incertae sedis</taxon>
        <taxon>Chytridiomycota</taxon>
        <taxon>Chytridiomycota incertae sedis</taxon>
        <taxon>Chytridiomycetes</taxon>
        <taxon>Rhizophydiales</taxon>
        <taxon>Terramycetaceae</taxon>
        <taxon>Boothiomyces</taxon>
    </lineage>
</organism>
<gene>
    <name evidence="2" type="primary">MOB1</name>
    <name evidence="2" type="ORF">HK103_000575</name>
</gene>
<sequence length="207" mass="24540">MLNFFGFYNSVKLHKSNTDDHRLQNLAKSTLGSASLSKLVKLPKGEDLNEWIAVHIVDFYNQLNLLFATCQQCTRNNCPVMNAGQKYEFHWCDGVEFKRPIKLSAPEYITNLLNWVKGYIDDEQVFPTGTNQFNKKFLQTAKQIFKRLCRVYGHLYLSHFEEFEKYRVESVLNTSFKHFYFFVKEFELVPEKDYEYLKPMISKIEKN</sequence>
<dbReference type="Gene3D" id="1.20.140.30">
    <property type="entry name" value="MOB kinase activator"/>
    <property type="match status" value="1"/>
</dbReference>
<keyword evidence="3" id="KW-1185">Reference proteome</keyword>
<feature type="binding site" evidence="1">
    <location>
        <position position="78"/>
    </location>
    <ligand>
        <name>Zn(2+)</name>
        <dbReference type="ChEBI" id="CHEBI:29105"/>
    </ligand>
</feature>
<comment type="caution">
    <text evidence="2">The sequence shown here is derived from an EMBL/GenBank/DDBJ whole genome shotgun (WGS) entry which is preliminary data.</text>
</comment>
<dbReference type="Pfam" id="PF03637">
    <property type="entry name" value="Mob1_phocein"/>
    <property type="match status" value="1"/>
</dbReference>
<reference evidence="2" key="1">
    <citation type="submission" date="2020-05" db="EMBL/GenBank/DDBJ databases">
        <title>Phylogenomic resolution of chytrid fungi.</title>
        <authorList>
            <person name="Stajich J.E."/>
            <person name="Amses K."/>
            <person name="Simmons R."/>
            <person name="Seto K."/>
            <person name="Myers J."/>
            <person name="Bonds A."/>
            <person name="Quandt C.A."/>
            <person name="Barry K."/>
            <person name="Liu P."/>
            <person name="Grigoriev I."/>
            <person name="Longcore J.E."/>
            <person name="James T.Y."/>
        </authorList>
    </citation>
    <scope>NUCLEOTIDE SEQUENCE</scope>
    <source>
        <strain evidence="2">PLAUS21</strain>
    </source>
</reference>
<evidence type="ECO:0000313" key="2">
    <source>
        <dbReference type="EMBL" id="KAJ3260433.1"/>
    </source>
</evidence>
<dbReference type="Proteomes" id="UP001210925">
    <property type="component" value="Unassembled WGS sequence"/>
</dbReference>
<proteinExistence type="predicted"/>
<dbReference type="InterPro" id="IPR036703">
    <property type="entry name" value="MOB_kinase_act_sf"/>
</dbReference>
<evidence type="ECO:0000313" key="3">
    <source>
        <dbReference type="Proteomes" id="UP001210925"/>
    </source>
</evidence>
<keyword evidence="1" id="KW-0862">Zinc</keyword>